<dbReference type="Gene3D" id="3.10.20.70">
    <property type="entry name" value="Glutamine synthetase, N-terminal domain"/>
    <property type="match status" value="1"/>
</dbReference>
<dbReference type="EMBL" id="JARAKH010000033">
    <property type="protein sequence ID" value="KAK8385136.1"/>
    <property type="molecule type" value="Genomic_DNA"/>
</dbReference>
<feature type="chain" id="PRO_5043497417" description="Glutamine synthetase" evidence="1">
    <location>
        <begin position="20"/>
        <end position="113"/>
    </location>
</feature>
<evidence type="ECO:0000313" key="3">
    <source>
        <dbReference type="Proteomes" id="UP001487740"/>
    </source>
</evidence>
<evidence type="ECO:0000313" key="2">
    <source>
        <dbReference type="EMBL" id="KAK8385136.1"/>
    </source>
</evidence>
<accession>A0AAW0TCR4</accession>
<dbReference type="InterPro" id="IPR036651">
    <property type="entry name" value="Gln_synt_N_sf"/>
</dbReference>
<feature type="signal peptide" evidence="1">
    <location>
        <begin position="1"/>
        <end position="19"/>
    </location>
</feature>
<dbReference type="Proteomes" id="UP001487740">
    <property type="component" value="Unassembled WGS sequence"/>
</dbReference>
<protein>
    <recommendedName>
        <fullName evidence="4">Glutamine synthetase</fullName>
    </recommendedName>
</protein>
<sequence>MEVLVAVVVVVLVVGVVWTRRSVNPQPHSALLNAGHYNPRKVNKMASTAVTDKTVLDRYMRLPIPDNKCQAMYVWVDGTGEHLRSKTRTVNFHPQVSLRTARMELRRLLYGTG</sequence>
<keyword evidence="3" id="KW-1185">Reference proteome</keyword>
<gene>
    <name evidence="2" type="ORF">O3P69_012140</name>
</gene>
<dbReference type="AlphaFoldDB" id="A0AAW0TCR4"/>
<dbReference type="GO" id="GO:0006542">
    <property type="term" value="P:glutamine biosynthetic process"/>
    <property type="evidence" value="ECO:0007669"/>
    <property type="project" value="InterPro"/>
</dbReference>
<comment type="caution">
    <text evidence="2">The sequence shown here is derived from an EMBL/GenBank/DDBJ whole genome shotgun (WGS) entry which is preliminary data.</text>
</comment>
<evidence type="ECO:0008006" key="4">
    <source>
        <dbReference type="Google" id="ProtNLM"/>
    </source>
</evidence>
<name>A0AAW0TCR4_SCYPA</name>
<dbReference type="GO" id="GO:0004356">
    <property type="term" value="F:glutamine synthetase activity"/>
    <property type="evidence" value="ECO:0007669"/>
    <property type="project" value="InterPro"/>
</dbReference>
<proteinExistence type="predicted"/>
<keyword evidence="1" id="KW-0732">Signal</keyword>
<organism evidence="2 3">
    <name type="scientific">Scylla paramamosain</name>
    <name type="common">Mud crab</name>
    <dbReference type="NCBI Taxonomy" id="85552"/>
    <lineage>
        <taxon>Eukaryota</taxon>
        <taxon>Metazoa</taxon>
        <taxon>Ecdysozoa</taxon>
        <taxon>Arthropoda</taxon>
        <taxon>Crustacea</taxon>
        <taxon>Multicrustacea</taxon>
        <taxon>Malacostraca</taxon>
        <taxon>Eumalacostraca</taxon>
        <taxon>Eucarida</taxon>
        <taxon>Decapoda</taxon>
        <taxon>Pleocyemata</taxon>
        <taxon>Brachyura</taxon>
        <taxon>Eubrachyura</taxon>
        <taxon>Portunoidea</taxon>
        <taxon>Portunidae</taxon>
        <taxon>Portuninae</taxon>
        <taxon>Scylla</taxon>
    </lineage>
</organism>
<reference evidence="2 3" key="1">
    <citation type="submission" date="2023-03" db="EMBL/GenBank/DDBJ databases">
        <title>High-quality genome of Scylla paramamosain provides insights in environmental adaptation.</title>
        <authorList>
            <person name="Zhang L."/>
        </authorList>
    </citation>
    <scope>NUCLEOTIDE SEQUENCE [LARGE SCALE GENOMIC DNA]</scope>
    <source>
        <strain evidence="2">LZ_2023a</strain>
        <tissue evidence="2">Muscle</tissue>
    </source>
</reference>
<evidence type="ECO:0000256" key="1">
    <source>
        <dbReference type="SAM" id="SignalP"/>
    </source>
</evidence>